<dbReference type="HOGENOM" id="CLU_950032_0_0_1"/>
<dbReference type="EMBL" id="KB908966">
    <property type="protein sequence ID" value="EOB13815.1"/>
    <property type="molecule type" value="Genomic_DNA"/>
</dbReference>
<name>R0MI46_NOSB1</name>
<protein>
    <submittedName>
        <fullName evidence="1">Uncharacterized protein</fullName>
    </submittedName>
</protein>
<dbReference type="OMA" id="VEECRID"/>
<organism evidence="1 2">
    <name type="scientific">Nosema bombycis (strain CQ1 / CVCC 102059)</name>
    <name type="common">Microsporidian parasite</name>
    <name type="synonym">Pebrine of silkworm</name>
    <dbReference type="NCBI Taxonomy" id="578461"/>
    <lineage>
        <taxon>Eukaryota</taxon>
        <taxon>Fungi</taxon>
        <taxon>Fungi incertae sedis</taxon>
        <taxon>Microsporidia</taxon>
        <taxon>Nosematidae</taxon>
        <taxon>Nosema</taxon>
    </lineage>
</organism>
<evidence type="ECO:0000313" key="1">
    <source>
        <dbReference type="EMBL" id="EOB13815.1"/>
    </source>
</evidence>
<gene>
    <name evidence="1" type="ORF">NBO_58g0019</name>
</gene>
<dbReference type="AlphaFoldDB" id="R0MI46"/>
<keyword evidence="2" id="KW-1185">Reference proteome</keyword>
<accession>R0MI46</accession>
<evidence type="ECO:0000313" key="2">
    <source>
        <dbReference type="Proteomes" id="UP000016927"/>
    </source>
</evidence>
<dbReference type="Proteomes" id="UP000016927">
    <property type="component" value="Unassembled WGS sequence"/>
</dbReference>
<dbReference type="VEuPathDB" id="MicrosporidiaDB:NBO_58g0019"/>
<dbReference type="OrthoDB" id="2191075at2759"/>
<proteinExistence type="predicted"/>
<sequence length="257" mass="31027">MNFDYQKKTVICKFNSFIVKGTNSLEVCVLNVKKSKEHAMLHDEPRTISRLVEIFNEPEQILKSENYKENLKTYVSLVSKGKVLFKERKDSENKTVVGLLRHKEKYWSDLLQKDIHSFVQLTKLLDFDAYRKFRLRSKQFEMIKIKKEITNKERLMEIIKDNPKISTPIMIHVDFCLFNSQPDPLKIFDEEYKRMLNFILYDQKYPIDRIKINSLVYKEIEIFNKFLNGEEYEIKRKEYKTVNERGIRDFIQDGREW</sequence>
<reference evidence="1 2" key="1">
    <citation type="journal article" date="2013" name="BMC Genomics">
        <title>Comparative genomics of parasitic silkworm microsporidia reveal an association between genome expansion and host adaptation.</title>
        <authorList>
            <person name="Pan G."/>
            <person name="Xu J."/>
            <person name="Li T."/>
            <person name="Xia Q."/>
            <person name="Liu S.L."/>
            <person name="Zhang G."/>
            <person name="Li S."/>
            <person name="Li C."/>
            <person name="Liu H."/>
            <person name="Yang L."/>
            <person name="Liu T."/>
            <person name="Zhang X."/>
            <person name="Wu Z."/>
            <person name="Fan W."/>
            <person name="Dang X."/>
            <person name="Xiang H."/>
            <person name="Tao M."/>
            <person name="Li Y."/>
            <person name="Hu J."/>
            <person name="Li Z."/>
            <person name="Lin L."/>
            <person name="Luo J."/>
            <person name="Geng L."/>
            <person name="Wang L."/>
            <person name="Long M."/>
            <person name="Wan Y."/>
            <person name="He N."/>
            <person name="Zhang Z."/>
            <person name="Lu C."/>
            <person name="Keeling P.J."/>
            <person name="Wang J."/>
            <person name="Xiang Z."/>
            <person name="Zhou Z."/>
        </authorList>
    </citation>
    <scope>NUCLEOTIDE SEQUENCE [LARGE SCALE GENOMIC DNA]</scope>
    <source>
        <strain evidence="2">CQ1 / CVCC 102059</strain>
    </source>
</reference>